<feature type="repeat" description="PPR" evidence="3">
    <location>
        <begin position="601"/>
        <end position="635"/>
    </location>
</feature>
<feature type="repeat" description="PPR" evidence="3">
    <location>
        <begin position="321"/>
        <end position="355"/>
    </location>
</feature>
<feature type="repeat" description="PPR" evidence="3">
    <location>
        <begin position="671"/>
        <end position="705"/>
    </location>
</feature>
<protein>
    <submittedName>
        <fullName evidence="5">Pentatricopeptide repeat-containing protein</fullName>
    </submittedName>
</protein>
<dbReference type="Pfam" id="PF13041">
    <property type="entry name" value="PPR_2"/>
    <property type="match status" value="4"/>
</dbReference>
<dbReference type="Pfam" id="PF01535">
    <property type="entry name" value="PPR"/>
    <property type="match status" value="2"/>
</dbReference>
<evidence type="ECO:0000313" key="6">
    <source>
        <dbReference type="Proteomes" id="UP000243975"/>
    </source>
</evidence>
<accession>A0A118JV07</accession>
<dbReference type="Pfam" id="PF13812">
    <property type="entry name" value="PPR_3"/>
    <property type="match status" value="1"/>
</dbReference>
<keyword evidence="6" id="KW-1185">Reference proteome</keyword>
<evidence type="ECO:0000313" key="5">
    <source>
        <dbReference type="EMBL" id="KVH92022.1"/>
    </source>
</evidence>
<dbReference type="OMA" id="EWILHRS"/>
<feature type="repeat" description="PPR" evidence="3">
    <location>
        <begin position="356"/>
        <end position="390"/>
    </location>
</feature>
<feature type="repeat" description="PPR" evidence="3">
    <location>
        <begin position="636"/>
        <end position="670"/>
    </location>
</feature>
<feature type="repeat" description="PPR" evidence="3">
    <location>
        <begin position="496"/>
        <end position="530"/>
    </location>
</feature>
<feature type="repeat" description="PPR" evidence="3">
    <location>
        <begin position="426"/>
        <end position="460"/>
    </location>
</feature>
<name>A0A118JV07_CYNCS</name>
<dbReference type="STRING" id="59895.A0A118JV07"/>
<evidence type="ECO:0000256" key="2">
    <source>
        <dbReference type="ARBA" id="ARBA00022737"/>
    </source>
</evidence>
<feature type="repeat" description="PPR" evidence="3">
    <location>
        <begin position="531"/>
        <end position="565"/>
    </location>
</feature>
<organism evidence="5 6">
    <name type="scientific">Cynara cardunculus var. scolymus</name>
    <name type="common">Globe artichoke</name>
    <name type="synonym">Cynara scolymus</name>
    <dbReference type="NCBI Taxonomy" id="59895"/>
    <lineage>
        <taxon>Eukaryota</taxon>
        <taxon>Viridiplantae</taxon>
        <taxon>Streptophyta</taxon>
        <taxon>Embryophyta</taxon>
        <taxon>Tracheophyta</taxon>
        <taxon>Spermatophyta</taxon>
        <taxon>Magnoliopsida</taxon>
        <taxon>eudicotyledons</taxon>
        <taxon>Gunneridae</taxon>
        <taxon>Pentapetalae</taxon>
        <taxon>asterids</taxon>
        <taxon>campanulids</taxon>
        <taxon>Asterales</taxon>
        <taxon>Asteraceae</taxon>
        <taxon>Carduoideae</taxon>
        <taxon>Cardueae</taxon>
        <taxon>Carduinae</taxon>
        <taxon>Cynara</taxon>
    </lineage>
</organism>
<proteinExistence type="inferred from homology"/>
<dbReference type="SUPFAM" id="SSF48452">
    <property type="entry name" value="TPR-like"/>
    <property type="match status" value="1"/>
</dbReference>
<evidence type="ECO:0000256" key="1">
    <source>
        <dbReference type="ARBA" id="ARBA00007626"/>
    </source>
</evidence>
<dbReference type="NCBIfam" id="TIGR00756">
    <property type="entry name" value="PPR"/>
    <property type="match status" value="11"/>
</dbReference>
<feature type="non-terminal residue" evidence="5">
    <location>
        <position position="1"/>
    </location>
</feature>
<evidence type="ECO:0000256" key="3">
    <source>
        <dbReference type="PROSITE-ProRule" id="PRU00708"/>
    </source>
</evidence>
<sequence>TIEVLGLTSACNILVALEAAYSNASVERIHSFHDSLRQLTEENCTGRQHTKFGLNHLFPIYRPPTITNDSPPPTFMAFDQTHQAHTPDPNPEHDPVAKAPTSPPTLSLNYLSYAREERITGLSQSTIEFFMLTINLAVNCFLIYPRSCKCNYRWTARNSGPEPKEKLKRDSLYIDKQGKLRSFNHKKVSRKRGGSLRGQGWKYGSGFVDGIFPVLSTDAQQILNFMKKETDLNRVCQALSSLSPTHTTWDDIISVAVQLRLNKRWDPIILKASVTCLMEKQGKNTPKRTYYIPYKEACALGRYFIQMMCEWILYRSTFQPDIICYNLLIDAFGQKSCADKAESTYLNLLEARCIPTEDTYALLLRAYCTCGLLEKAEAVFMEMRKHGLSPSAVVYNAYIDGLMKGRNSQKAVEIFQRMKRDCCQPSTDTYTMLINLYGKANRSYMALKVFHEMRSQKCKPNICTYTALINAFAREGLCEKAEDIFEQLQEAGLEPDVYAYNALMEAYSRAGFPYGAAEIFSLMQHMGCEPDRASFNIMVDAYGRSGLHEDARLVFEEMKRLGIEPTMKSHMVLLSAYSKVGNVSKCEELVTQMHKSGLEPDTFVLNTMINVYGRMGHFRKMEEVLAVMENRPYVPDISTYNILINMYGRAGYFERMEEIFRLLPAKNLQRDVVTWTSRLGAYSRKKLYTRCLEIFEEMITHGCYPDGGTARVLLSACSTKEQIFFISGRGRVKGIQAEEDNIG</sequence>
<feature type="non-terminal residue" evidence="5">
    <location>
        <position position="743"/>
    </location>
</feature>
<gene>
    <name evidence="5" type="ORF">Ccrd_005949</name>
</gene>
<dbReference type="Gramene" id="KVH92022">
    <property type="protein sequence ID" value="KVH92022"/>
    <property type="gene ID" value="Ccrd_005949"/>
</dbReference>
<feature type="repeat" description="PPR" evidence="3">
    <location>
        <begin position="461"/>
        <end position="495"/>
    </location>
</feature>
<dbReference type="EMBL" id="LEKV01004876">
    <property type="protein sequence ID" value="KVH92022.1"/>
    <property type="molecule type" value="Genomic_DNA"/>
</dbReference>
<dbReference type="PROSITE" id="PS51375">
    <property type="entry name" value="PPR"/>
    <property type="match status" value="11"/>
</dbReference>
<dbReference type="InterPro" id="IPR002885">
    <property type="entry name" value="PPR_rpt"/>
</dbReference>
<dbReference type="InterPro" id="IPR011990">
    <property type="entry name" value="TPR-like_helical_dom_sf"/>
</dbReference>
<feature type="repeat" description="PPR" evidence="3">
    <location>
        <begin position="566"/>
        <end position="600"/>
    </location>
</feature>
<dbReference type="Proteomes" id="UP000243975">
    <property type="component" value="Unassembled WGS sequence"/>
</dbReference>
<evidence type="ECO:0000256" key="4">
    <source>
        <dbReference type="SAM" id="MobiDB-lite"/>
    </source>
</evidence>
<comment type="similarity">
    <text evidence="1">Belongs to the PPR family. P subfamily.</text>
</comment>
<dbReference type="PANTHER" id="PTHR47447">
    <property type="entry name" value="OS03G0856100 PROTEIN"/>
    <property type="match status" value="1"/>
</dbReference>
<reference evidence="5 6" key="1">
    <citation type="journal article" date="2016" name="Sci. Rep.">
        <title>The genome sequence of the outbreeding globe artichoke constructed de novo incorporating a phase-aware low-pass sequencing strategy of F1 progeny.</title>
        <authorList>
            <person name="Scaglione D."/>
            <person name="Reyes-Chin-Wo S."/>
            <person name="Acquadro A."/>
            <person name="Froenicke L."/>
            <person name="Portis E."/>
            <person name="Beitel C."/>
            <person name="Tirone M."/>
            <person name="Mauro R."/>
            <person name="Lo Monaco A."/>
            <person name="Mauromicale G."/>
            <person name="Faccioli P."/>
            <person name="Cattivelli L."/>
            <person name="Rieseberg L."/>
            <person name="Michelmore R."/>
            <person name="Lanteri S."/>
        </authorList>
    </citation>
    <scope>NUCLEOTIDE SEQUENCE [LARGE SCALE GENOMIC DNA]</scope>
    <source>
        <strain evidence="5">2C</strain>
    </source>
</reference>
<feature type="repeat" description="PPR" evidence="3">
    <location>
        <begin position="391"/>
        <end position="425"/>
    </location>
</feature>
<dbReference type="AlphaFoldDB" id="A0A118JV07"/>
<keyword evidence="2" id="KW-0677">Repeat</keyword>
<feature type="region of interest" description="Disordered" evidence="4">
    <location>
        <begin position="79"/>
        <end position="103"/>
    </location>
</feature>
<comment type="caution">
    <text evidence="5">The sequence shown here is derived from an EMBL/GenBank/DDBJ whole genome shotgun (WGS) entry which is preliminary data.</text>
</comment>
<dbReference type="Gene3D" id="1.25.40.10">
    <property type="entry name" value="Tetratricopeptide repeat domain"/>
    <property type="match status" value="4"/>
</dbReference>
<dbReference type="PANTHER" id="PTHR47447:SF17">
    <property type="entry name" value="OS12G0638900 PROTEIN"/>
    <property type="match status" value="1"/>
</dbReference>